<name>A0A2P8DA64_9BACT</name>
<proteinExistence type="predicted"/>
<keyword evidence="2" id="KW-1185">Reference proteome</keyword>
<gene>
    <name evidence="1" type="ORF">B0I18_101269</name>
</gene>
<evidence type="ECO:0000313" key="2">
    <source>
        <dbReference type="Proteomes" id="UP000240572"/>
    </source>
</evidence>
<protein>
    <submittedName>
        <fullName evidence="1">Uncharacterized protein</fullName>
    </submittedName>
</protein>
<sequence length="40" mass="4431">MSQKGTGIRLFFSYFPIGPYGPQGADTLFSYLLYAAARKP</sequence>
<organism evidence="1 2">
    <name type="scientific">Taibaiella chishuiensis</name>
    <dbReference type="NCBI Taxonomy" id="1434707"/>
    <lineage>
        <taxon>Bacteria</taxon>
        <taxon>Pseudomonadati</taxon>
        <taxon>Bacteroidota</taxon>
        <taxon>Chitinophagia</taxon>
        <taxon>Chitinophagales</taxon>
        <taxon>Chitinophagaceae</taxon>
        <taxon>Taibaiella</taxon>
    </lineage>
</organism>
<dbReference type="AlphaFoldDB" id="A0A2P8DA64"/>
<reference evidence="1 2" key="1">
    <citation type="submission" date="2018-03" db="EMBL/GenBank/DDBJ databases">
        <title>Genomic Encyclopedia of Type Strains, Phase III (KMG-III): the genomes of soil and plant-associated and newly described type strains.</title>
        <authorList>
            <person name="Whitman W."/>
        </authorList>
    </citation>
    <scope>NUCLEOTIDE SEQUENCE [LARGE SCALE GENOMIC DNA]</scope>
    <source>
        <strain evidence="1 2">CGMCC 1.12700</strain>
    </source>
</reference>
<evidence type="ECO:0000313" key="1">
    <source>
        <dbReference type="EMBL" id="PSK94118.1"/>
    </source>
</evidence>
<accession>A0A2P8DA64</accession>
<dbReference type="Proteomes" id="UP000240572">
    <property type="component" value="Unassembled WGS sequence"/>
</dbReference>
<comment type="caution">
    <text evidence="1">The sequence shown here is derived from an EMBL/GenBank/DDBJ whole genome shotgun (WGS) entry which is preliminary data.</text>
</comment>
<dbReference type="EMBL" id="PYGD01000001">
    <property type="protein sequence ID" value="PSK94118.1"/>
    <property type="molecule type" value="Genomic_DNA"/>
</dbReference>